<dbReference type="AlphaFoldDB" id="A0A917T3C0"/>
<dbReference type="RefSeq" id="WP_188943202.1">
    <property type="nucleotide sequence ID" value="NZ_BMNA01000007.1"/>
</dbReference>
<comment type="caution">
    <text evidence="2">The sequence shown here is derived from an EMBL/GenBank/DDBJ whole genome shotgun (WGS) entry which is preliminary data.</text>
</comment>
<evidence type="ECO:0000313" key="3">
    <source>
        <dbReference type="Proteomes" id="UP000655208"/>
    </source>
</evidence>
<keyword evidence="3" id="KW-1185">Reference proteome</keyword>
<accession>A0A917T3C0</accession>
<keyword evidence="1" id="KW-0472">Membrane</keyword>
<proteinExistence type="predicted"/>
<gene>
    <name evidence="2" type="ORF">GCM10011594_31620</name>
</gene>
<reference evidence="2" key="2">
    <citation type="submission" date="2020-09" db="EMBL/GenBank/DDBJ databases">
        <authorList>
            <person name="Sun Q."/>
            <person name="Zhou Y."/>
        </authorList>
    </citation>
    <scope>NUCLEOTIDE SEQUENCE</scope>
    <source>
        <strain evidence="2">CGMCC 4.7308</strain>
    </source>
</reference>
<sequence>MTTTDSTTYRPWWVVSGCRTGAVWWLVLGLTGVTPLLTLWRWNLAVTVLAVAGAACIAAGSIAWWALNRRAPAASQPPVSTELKVITVGSIVALPVGTIGWFVTHDSGWLFVAQIASIGMAARWSERGWQPRRPRVSPWQRRPASRS</sequence>
<keyword evidence="1" id="KW-0812">Transmembrane</keyword>
<name>A0A917T3C0_9ACTN</name>
<keyword evidence="1" id="KW-1133">Transmembrane helix</keyword>
<organism evidence="2 3">
    <name type="scientific">Nakamurella endophytica</name>
    <dbReference type="NCBI Taxonomy" id="1748367"/>
    <lineage>
        <taxon>Bacteria</taxon>
        <taxon>Bacillati</taxon>
        <taxon>Actinomycetota</taxon>
        <taxon>Actinomycetes</taxon>
        <taxon>Nakamurellales</taxon>
        <taxon>Nakamurellaceae</taxon>
        <taxon>Nakamurella</taxon>
    </lineage>
</organism>
<dbReference type="EMBL" id="BMNA01000007">
    <property type="protein sequence ID" value="GGM09432.1"/>
    <property type="molecule type" value="Genomic_DNA"/>
</dbReference>
<feature type="transmembrane region" description="Helical" evidence="1">
    <location>
        <begin position="42"/>
        <end position="65"/>
    </location>
</feature>
<protein>
    <submittedName>
        <fullName evidence="2">Uncharacterized protein</fullName>
    </submittedName>
</protein>
<dbReference type="Proteomes" id="UP000655208">
    <property type="component" value="Unassembled WGS sequence"/>
</dbReference>
<reference evidence="2" key="1">
    <citation type="journal article" date="2014" name="Int. J. Syst. Evol. Microbiol.">
        <title>Complete genome sequence of Corynebacterium casei LMG S-19264T (=DSM 44701T), isolated from a smear-ripened cheese.</title>
        <authorList>
            <consortium name="US DOE Joint Genome Institute (JGI-PGF)"/>
            <person name="Walter F."/>
            <person name="Albersmeier A."/>
            <person name="Kalinowski J."/>
            <person name="Ruckert C."/>
        </authorList>
    </citation>
    <scope>NUCLEOTIDE SEQUENCE</scope>
    <source>
        <strain evidence="2">CGMCC 4.7308</strain>
    </source>
</reference>
<evidence type="ECO:0000313" key="2">
    <source>
        <dbReference type="EMBL" id="GGM09432.1"/>
    </source>
</evidence>
<evidence type="ECO:0000256" key="1">
    <source>
        <dbReference type="SAM" id="Phobius"/>
    </source>
</evidence>